<protein>
    <submittedName>
        <fullName evidence="6">Eukaryotic translation initiation factor 4G-like</fullName>
    </submittedName>
</protein>
<dbReference type="InterPro" id="IPR016024">
    <property type="entry name" value="ARM-type_fold"/>
</dbReference>
<keyword evidence="2 6" id="KW-0396">Initiation factor</keyword>
<dbReference type="GO" id="GO:0016281">
    <property type="term" value="C:eukaryotic translation initiation factor 4F complex"/>
    <property type="evidence" value="ECO:0007669"/>
    <property type="project" value="TreeGrafter"/>
</dbReference>
<dbReference type="GO" id="GO:0003743">
    <property type="term" value="F:translation initiation factor activity"/>
    <property type="evidence" value="ECO:0007669"/>
    <property type="project" value="UniProtKB-KW"/>
</dbReference>
<gene>
    <name evidence="6" type="ORF">D8674_038623</name>
</gene>
<dbReference type="SMART" id="SM00544">
    <property type="entry name" value="MA3"/>
    <property type="match status" value="1"/>
</dbReference>
<dbReference type="SUPFAM" id="SSF48371">
    <property type="entry name" value="ARM repeat"/>
    <property type="match status" value="1"/>
</dbReference>
<evidence type="ECO:0000313" key="7">
    <source>
        <dbReference type="Proteomes" id="UP000327157"/>
    </source>
</evidence>
<comment type="caution">
    <text evidence="6">The sequence shown here is derived from an EMBL/GenBank/DDBJ whole genome shotgun (WGS) entry which is preliminary data.</text>
</comment>
<dbReference type="InterPro" id="IPR003891">
    <property type="entry name" value="Initiation_fac_eIF4g_MI"/>
</dbReference>
<reference evidence="6 7" key="2">
    <citation type="submission" date="2019-11" db="EMBL/GenBank/DDBJ databases">
        <title>A de novo genome assembly of a pear dwarfing rootstock.</title>
        <authorList>
            <person name="Wang F."/>
            <person name="Wang J."/>
            <person name="Li S."/>
            <person name="Zhang Y."/>
            <person name="Fang M."/>
            <person name="Ma L."/>
            <person name="Zhao Y."/>
            <person name="Jiang S."/>
        </authorList>
    </citation>
    <scope>NUCLEOTIDE SEQUENCE [LARGE SCALE GENOMIC DNA]</scope>
    <source>
        <strain evidence="6">S2</strain>
        <tissue evidence="6">Leaf</tissue>
    </source>
</reference>
<evidence type="ECO:0000256" key="2">
    <source>
        <dbReference type="ARBA" id="ARBA00022540"/>
    </source>
</evidence>
<dbReference type="GO" id="GO:0006417">
    <property type="term" value="P:regulation of translation"/>
    <property type="evidence" value="ECO:0007669"/>
    <property type="project" value="UniProtKB-KW"/>
</dbReference>
<evidence type="ECO:0000256" key="1">
    <source>
        <dbReference type="ARBA" id="ARBA00005775"/>
    </source>
</evidence>
<dbReference type="FunFam" id="1.25.40.180:FF:000034">
    <property type="entry name" value="Eukaryotic translation initiation factor 4G"/>
    <property type="match status" value="1"/>
</dbReference>
<dbReference type="EMBL" id="SMOL01000406">
    <property type="protein sequence ID" value="KAB2614588.1"/>
    <property type="molecule type" value="Genomic_DNA"/>
</dbReference>
<dbReference type="OrthoDB" id="514777at2759"/>
<dbReference type="Pfam" id="PF02847">
    <property type="entry name" value="MA3"/>
    <property type="match status" value="1"/>
</dbReference>
<evidence type="ECO:0000256" key="3">
    <source>
        <dbReference type="ARBA" id="ARBA00022845"/>
    </source>
</evidence>
<dbReference type="PANTHER" id="PTHR23253:SF9">
    <property type="entry name" value="EUKARYOTIC TRANSLATION INITIATION FACTOR 4 GAMMA 2"/>
    <property type="match status" value="1"/>
</dbReference>
<dbReference type="PROSITE" id="PS51366">
    <property type="entry name" value="MI"/>
    <property type="match status" value="1"/>
</dbReference>
<accession>A0A5N5GGZ7</accession>
<evidence type="ECO:0000313" key="6">
    <source>
        <dbReference type="EMBL" id="KAB2614588.1"/>
    </source>
</evidence>
<dbReference type="Gene3D" id="1.25.40.180">
    <property type="match status" value="1"/>
</dbReference>
<feature type="domain" description="MI" evidence="5">
    <location>
        <begin position="1"/>
        <end position="112"/>
    </location>
</feature>
<evidence type="ECO:0000256" key="4">
    <source>
        <dbReference type="ARBA" id="ARBA00022917"/>
    </source>
</evidence>
<evidence type="ECO:0000259" key="5">
    <source>
        <dbReference type="PROSITE" id="PS51366"/>
    </source>
</evidence>
<dbReference type="AlphaFoldDB" id="A0A5N5GGZ7"/>
<keyword evidence="3" id="KW-0810">Translation regulation</keyword>
<keyword evidence="4" id="KW-0648">Protein biosynthesis</keyword>
<reference evidence="6 7" key="1">
    <citation type="submission" date="2019-09" db="EMBL/GenBank/DDBJ databases">
        <authorList>
            <person name="Ou C."/>
        </authorList>
    </citation>
    <scope>NUCLEOTIDE SEQUENCE [LARGE SCALE GENOMIC DNA]</scope>
    <source>
        <strain evidence="6">S2</strain>
        <tissue evidence="6">Leaf</tissue>
    </source>
</reference>
<proteinExistence type="inferred from homology"/>
<keyword evidence="7" id="KW-1185">Reference proteome</keyword>
<name>A0A5N5GGZ7_9ROSA</name>
<sequence length="176" mass="19740">MHARDKKEVTLCIKKLNSPSFHPSMISLWVTDSFERKDAERHRLAKLLVNLTKTHHGTVSQSQLIKGFETVLSTLEDTVIDTPRAPEFRGLVFAKVILENVVSLNQIGQLIHEGGEEPGHLLEVGLVANVLGNVLEIIKSEKGDNGLNEIRTSSNLRLEAFRPPDPFKSRILEKFI</sequence>
<dbReference type="PANTHER" id="PTHR23253">
    <property type="entry name" value="EUKARYOTIC TRANSLATION INITIATION FACTOR 4 GAMMA"/>
    <property type="match status" value="1"/>
</dbReference>
<comment type="similarity">
    <text evidence="1">Belongs to the eukaryotic initiation factor 4G family.</text>
</comment>
<organism evidence="6 7">
    <name type="scientific">Pyrus ussuriensis x Pyrus communis</name>
    <dbReference type="NCBI Taxonomy" id="2448454"/>
    <lineage>
        <taxon>Eukaryota</taxon>
        <taxon>Viridiplantae</taxon>
        <taxon>Streptophyta</taxon>
        <taxon>Embryophyta</taxon>
        <taxon>Tracheophyta</taxon>
        <taxon>Spermatophyta</taxon>
        <taxon>Magnoliopsida</taxon>
        <taxon>eudicotyledons</taxon>
        <taxon>Gunneridae</taxon>
        <taxon>Pentapetalae</taxon>
        <taxon>rosids</taxon>
        <taxon>fabids</taxon>
        <taxon>Rosales</taxon>
        <taxon>Rosaceae</taxon>
        <taxon>Amygdaloideae</taxon>
        <taxon>Maleae</taxon>
        <taxon>Pyrus</taxon>
    </lineage>
</organism>
<dbReference type="GO" id="GO:0003729">
    <property type="term" value="F:mRNA binding"/>
    <property type="evidence" value="ECO:0007669"/>
    <property type="project" value="TreeGrafter"/>
</dbReference>
<dbReference type="Proteomes" id="UP000327157">
    <property type="component" value="Unassembled WGS sequence"/>
</dbReference>